<keyword evidence="9" id="KW-1185">Reference proteome</keyword>
<evidence type="ECO:0000313" key="8">
    <source>
        <dbReference type="EMBL" id="MSS84288.1"/>
    </source>
</evidence>
<keyword evidence="5" id="KW-0175">Coiled coil</keyword>
<organism evidence="8 9">
    <name type="scientific">Scrofimicrobium canadense</name>
    <dbReference type="NCBI Taxonomy" id="2652290"/>
    <lineage>
        <taxon>Bacteria</taxon>
        <taxon>Bacillati</taxon>
        <taxon>Actinomycetota</taxon>
        <taxon>Actinomycetes</taxon>
        <taxon>Actinomycetales</taxon>
        <taxon>Actinomycetaceae</taxon>
        <taxon>Scrofimicrobium</taxon>
    </lineage>
</organism>
<feature type="binding site" evidence="4">
    <location>
        <begin position="719"/>
        <end position="726"/>
    </location>
    <ligand>
        <name>ATP</name>
        <dbReference type="ChEBI" id="CHEBI:30616"/>
    </ligand>
</feature>
<evidence type="ECO:0000256" key="2">
    <source>
        <dbReference type="ARBA" id="ARBA00022741"/>
    </source>
</evidence>
<dbReference type="SUPFAM" id="SSF49879">
    <property type="entry name" value="SMAD/FHA domain"/>
    <property type="match status" value="1"/>
</dbReference>
<feature type="domain" description="FtsK" evidence="7">
    <location>
        <begin position="1029"/>
        <end position="1203"/>
    </location>
</feature>
<gene>
    <name evidence="8" type="ORF">FYJ24_05810</name>
</gene>
<feature type="domain" description="FtsK" evidence="7">
    <location>
        <begin position="701"/>
        <end position="889"/>
    </location>
</feature>
<dbReference type="SMART" id="SM00240">
    <property type="entry name" value="FHA"/>
    <property type="match status" value="1"/>
</dbReference>
<dbReference type="GO" id="GO:0003677">
    <property type="term" value="F:DNA binding"/>
    <property type="evidence" value="ECO:0007669"/>
    <property type="project" value="InterPro"/>
</dbReference>
<dbReference type="Pfam" id="PF00498">
    <property type="entry name" value="FHA"/>
    <property type="match status" value="1"/>
</dbReference>
<dbReference type="InterPro" id="IPR003593">
    <property type="entry name" value="AAA+_ATPase"/>
</dbReference>
<evidence type="ECO:0000259" key="6">
    <source>
        <dbReference type="PROSITE" id="PS50006"/>
    </source>
</evidence>
<proteinExistence type="predicted"/>
<evidence type="ECO:0000259" key="7">
    <source>
        <dbReference type="PROSITE" id="PS50901"/>
    </source>
</evidence>
<feature type="coiled-coil region" evidence="5">
    <location>
        <begin position="303"/>
        <end position="342"/>
    </location>
</feature>
<dbReference type="SMART" id="SM00382">
    <property type="entry name" value="AAA"/>
    <property type="match status" value="3"/>
</dbReference>
<dbReference type="CDD" id="cd01127">
    <property type="entry name" value="TrwB_TraG_TraD_VirD4"/>
    <property type="match status" value="1"/>
</dbReference>
<dbReference type="PANTHER" id="PTHR22683:SF1">
    <property type="entry name" value="TYPE VII SECRETION SYSTEM PROTEIN ESSC"/>
    <property type="match status" value="1"/>
</dbReference>
<name>A0A6N7W826_9ACTO</name>
<dbReference type="InterPro" id="IPR000253">
    <property type="entry name" value="FHA_dom"/>
</dbReference>
<dbReference type="InterPro" id="IPR027417">
    <property type="entry name" value="P-loop_NTPase"/>
</dbReference>
<protein>
    <submittedName>
        <fullName evidence="8">FHA domain-containing protein</fullName>
    </submittedName>
</protein>
<keyword evidence="2 4" id="KW-0547">Nucleotide-binding</keyword>
<dbReference type="SUPFAM" id="SSF52540">
    <property type="entry name" value="P-loop containing nucleoside triphosphate hydrolases"/>
    <property type="match status" value="2"/>
</dbReference>
<keyword evidence="3 4" id="KW-0067">ATP-binding</keyword>
<comment type="caution">
    <text evidence="8">The sequence shown here is derived from an EMBL/GenBank/DDBJ whole genome shotgun (WGS) entry which is preliminary data.</text>
</comment>
<dbReference type="PROSITE" id="PS50901">
    <property type="entry name" value="FTSK"/>
    <property type="match status" value="2"/>
</dbReference>
<dbReference type="RefSeq" id="WP_154544514.1">
    <property type="nucleotide sequence ID" value="NZ_VULO01000006.1"/>
</dbReference>
<dbReference type="InterPro" id="IPR002543">
    <property type="entry name" value="FtsK_dom"/>
</dbReference>
<dbReference type="Gene3D" id="3.40.50.300">
    <property type="entry name" value="P-loop containing nucleotide triphosphate hydrolases"/>
    <property type="match status" value="4"/>
</dbReference>
<dbReference type="PROSITE" id="PS50006">
    <property type="entry name" value="FHA_DOMAIN"/>
    <property type="match status" value="1"/>
</dbReference>
<dbReference type="PANTHER" id="PTHR22683">
    <property type="entry name" value="SPORULATION PROTEIN RELATED"/>
    <property type="match status" value="1"/>
</dbReference>
<evidence type="ECO:0000256" key="1">
    <source>
        <dbReference type="ARBA" id="ARBA00022553"/>
    </source>
</evidence>
<evidence type="ECO:0000256" key="4">
    <source>
        <dbReference type="PROSITE-ProRule" id="PRU00289"/>
    </source>
</evidence>
<dbReference type="GO" id="GO:0005524">
    <property type="term" value="F:ATP binding"/>
    <property type="evidence" value="ECO:0007669"/>
    <property type="project" value="UniProtKB-UniRule"/>
</dbReference>
<sequence>MKIRISAVRYGNGAERILCDGIITADNTTSVHDIADTLIRAGMGSPALVPYALATTVPLTIKTSASSGAMPLILDSASPIGDSGLRQGDIIEPVLESHPGEGTRLHPPIATISVVGGEQDGALYLPSAGDSLIGRDRSCRIRLLDKEVSRRHAMLRPCPEGIEIEDLGSANGTTIIEGDAHYDSERPGVIRVGRVAAALISVGGTMLRIESSPPSPGSSLTPPTGKYLPSPVVTPSFVPDSIELPSPPPQPRRPRFPLVAMVAPLLMGTVMFAVTRSPLSLIFIAISPLIMVGTWLDNVISGRRTLKTKREEYELNLAQTGRELEEDRRKEQEHRNQEAVRAIDLVEAPAKLAPILWSRRAEQAAFLELTLGQATLPSRKEIILPPRSDVSAEEWSKVKNLYEQYRYVSHVPLVEQLQTCGSVGVTGCDNWLMSAARAIVIQLTALHSPADLVFAAFANEKQAGGEWSWLKWLPHADSVYSPLAAPHLVADERSSAALILAIESIINSRTAAHNGRTVRSHINNAVSAGAPGSKPTYTQDMLPAIVVLVLDAGNVDIARLVSAAEEGPDVGVHFIWVDPVPQQIPAACRTVLTVEYSSWTVGFVRQSTTIPLSSIDAVDLPDAERFARELAPISDIGARILDESDLPSSVTIDELVQEDVLGSPQAIVRRWADTDSLHSHWTAGQDRTDHGMRAVVGQGNDGPAYLDLRTHGPHALVGGTTGSGKSEFLQTWITSLAASYSPDQVTFLLVDYKGGAAFADCVNLPHTVGLVTDLNTHLVRRALTSLRAELRYREELLAEKNAKDLLSLELRGDPEAPPALVIVVDEFAALVSEIPEFVDGVIDVAQRGRSLGLHLILATQRPSGVIKDNLRANTNLRVALRMADENDSSDVIGSKEAAFFTPETPGRAAAKVGAGSLWHFQTAYLGGRRSNAIQSAVEITSLDFGRQVPWQVFIPPSSPKKSSRPKGPRDIESLTKSIALAADNAQLDTPRKPWVAQLDSEISFASLQMATTMDNLLIGEVDQPHLQRKAPESLLLSEVGNAVIYGGPGSGKSTALLTCAYSLVIADTAAHIYGIDAGGNALQILSTLPNTGAIIPSIERDRVGRLLTRLKNTVDSRIQMPEGTEHSPILLLIDGIATFREQFEFSRQSTNPFEDLSHIIRRGRTVAVHAIFTCERTNGLPTSLAASIPERFTLRQPSDNDYQLLGVAPTILSEAPPGRAVRIGTDEEIQWACPGNTSSIEDTQKAFAAVAHTTGESLIDPPWKIPPVPTEIARRELDICGSQSAFAITTAELTPVTLPKEGFMLVSGPAGSGRTTAIRSMLAAFTEKANLERRDVEAYLISPAKSPLGGVMAWAGIADTASSREKIISLLRERLDDVPAEQPNFLTLPTIGTTETISPEVPSHKPDAPPFPKDGAVPLVVIEDIGGFNGTGNERDLAVLMRLLRREDIPTIIEAENATINSVWDLSSQLRGVRWAIALQPDANDVPGIFTVSFTHFKRADAPPGRGVLIRSGAVEGIHVALPDL</sequence>
<accession>A0A6N7W826</accession>
<dbReference type="Proteomes" id="UP000470875">
    <property type="component" value="Unassembled WGS sequence"/>
</dbReference>
<dbReference type="InterPro" id="IPR008984">
    <property type="entry name" value="SMAD_FHA_dom_sf"/>
</dbReference>
<evidence type="ECO:0000313" key="9">
    <source>
        <dbReference type="Proteomes" id="UP000470875"/>
    </source>
</evidence>
<reference evidence="8 9" key="1">
    <citation type="submission" date="2019-08" db="EMBL/GenBank/DDBJ databases">
        <title>In-depth cultivation of the pig gut microbiome towards novel bacterial diversity and tailored functional studies.</title>
        <authorList>
            <person name="Wylensek D."/>
            <person name="Hitch T.C.A."/>
            <person name="Clavel T."/>
        </authorList>
    </citation>
    <scope>NUCLEOTIDE SEQUENCE [LARGE SCALE GENOMIC DNA]</scope>
    <source>
        <strain evidence="8 9">WB03_NA08</strain>
    </source>
</reference>
<dbReference type="InterPro" id="IPR050206">
    <property type="entry name" value="FtsK/SpoIIIE/SftA"/>
</dbReference>
<feature type="binding site" evidence="4">
    <location>
        <begin position="1046"/>
        <end position="1053"/>
    </location>
    <ligand>
        <name>ATP</name>
        <dbReference type="ChEBI" id="CHEBI:30616"/>
    </ligand>
</feature>
<evidence type="ECO:0000256" key="3">
    <source>
        <dbReference type="ARBA" id="ARBA00022840"/>
    </source>
</evidence>
<dbReference type="EMBL" id="VULO01000006">
    <property type="protein sequence ID" value="MSS84288.1"/>
    <property type="molecule type" value="Genomic_DNA"/>
</dbReference>
<dbReference type="Pfam" id="PF01580">
    <property type="entry name" value="FtsK_SpoIIIE"/>
    <property type="match status" value="2"/>
</dbReference>
<feature type="domain" description="FHA" evidence="6">
    <location>
        <begin position="131"/>
        <end position="175"/>
    </location>
</feature>
<dbReference type="Gene3D" id="2.60.200.20">
    <property type="match status" value="1"/>
</dbReference>
<keyword evidence="1" id="KW-0597">Phosphoprotein</keyword>
<evidence type="ECO:0000256" key="5">
    <source>
        <dbReference type="SAM" id="Coils"/>
    </source>
</evidence>